<keyword evidence="1" id="KW-0472">Membrane</keyword>
<reference evidence="2 3" key="1">
    <citation type="submission" date="2023-07" db="EMBL/GenBank/DDBJ databases">
        <title>Genomic Encyclopedia of Type Strains, Phase IV (KMG-IV): sequencing the most valuable type-strain genomes for metagenomic binning, comparative biology and taxonomic classification.</title>
        <authorList>
            <person name="Goeker M."/>
        </authorList>
    </citation>
    <scope>NUCLEOTIDE SEQUENCE [LARGE SCALE GENOMIC DNA]</scope>
    <source>
        <strain evidence="2 3">DSM 19619</strain>
    </source>
</reference>
<dbReference type="EMBL" id="JAUSVX010000001">
    <property type="protein sequence ID" value="MDQ0467526.1"/>
    <property type="molecule type" value="Genomic_DNA"/>
</dbReference>
<gene>
    <name evidence="2" type="ORF">QO011_000521</name>
</gene>
<sequence>MMTSSPITSWDGATAYFTFADRPAVLALICLAAAAVCVYAIASMVRHETERYAEIGRQ</sequence>
<organism evidence="2 3">
    <name type="scientific">Labrys wisconsinensis</name>
    <dbReference type="NCBI Taxonomy" id="425677"/>
    <lineage>
        <taxon>Bacteria</taxon>
        <taxon>Pseudomonadati</taxon>
        <taxon>Pseudomonadota</taxon>
        <taxon>Alphaproteobacteria</taxon>
        <taxon>Hyphomicrobiales</taxon>
        <taxon>Xanthobacteraceae</taxon>
        <taxon>Labrys</taxon>
    </lineage>
</organism>
<keyword evidence="1" id="KW-1133">Transmembrane helix</keyword>
<evidence type="ECO:0000313" key="3">
    <source>
        <dbReference type="Proteomes" id="UP001242480"/>
    </source>
</evidence>
<name>A0ABU0IZT1_9HYPH</name>
<dbReference type="Proteomes" id="UP001242480">
    <property type="component" value="Unassembled WGS sequence"/>
</dbReference>
<evidence type="ECO:0000256" key="1">
    <source>
        <dbReference type="SAM" id="Phobius"/>
    </source>
</evidence>
<comment type="caution">
    <text evidence="2">The sequence shown here is derived from an EMBL/GenBank/DDBJ whole genome shotgun (WGS) entry which is preliminary data.</text>
</comment>
<feature type="transmembrane region" description="Helical" evidence="1">
    <location>
        <begin position="24"/>
        <end position="42"/>
    </location>
</feature>
<proteinExistence type="predicted"/>
<accession>A0ABU0IZT1</accession>
<protein>
    <submittedName>
        <fullName evidence="2">Uncharacterized protein</fullName>
    </submittedName>
</protein>
<keyword evidence="3" id="KW-1185">Reference proteome</keyword>
<keyword evidence="1" id="KW-0812">Transmembrane</keyword>
<dbReference type="RefSeq" id="WP_307267247.1">
    <property type="nucleotide sequence ID" value="NZ_JAUSVX010000001.1"/>
</dbReference>
<evidence type="ECO:0000313" key="2">
    <source>
        <dbReference type="EMBL" id="MDQ0467526.1"/>
    </source>
</evidence>